<dbReference type="OrthoDB" id="200913at2157"/>
<sequence>MTSIEDHLAESLGVGETVRVVLEERDGRLVADHPREESPLDILVEDRERLEEGVPDESLESGVEVEIQERIVDGRVVGQIVDTADGS</sequence>
<proteinExistence type="predicted"/>
<dbReference type="EMBL" id="FOKW01000011">
    <property type="protein sequence ID" value="SFC58855.1"/>
    <property type="molecule type" value="Genomic_DNA"/>
</dbReference>
<reference evidence="2" key="1">
    <citation type="submission" date="2016-10" db="EMBL/GenBank/DDBJ databases">
        <authorList>
            <person name="Varghese N."/>
            <person name="Submissions S."/>
        </authorList>
    </citation>
    <scope>NUCLEOTIDE SEQUENCE [LARGE SCALE GENOMIC DNA]</scope>
    <source>
        <strain evidence="2">DSM 13078</strain>
    </source>
</reference>
<dbReference type="Proteomes" id="UP000199161">
    <property type="component" value="Unassembled WGS sequence"/>
</dbReference>
<dbReference type="AlphaFoldDB" id="A0A1I1KEA7"/>
<protein>
    <recommendedName>
        <fullName evidence="3">TRAM domain-containing protein</fullName>
    </recommendedName>
</protein>
<name>A0A1I1KEA7_NATHA</name>
<keyword evidence="2" id="KW-1185">Reference proteome</keyword>
<evidence type="ECO:0000313" key="2">
    <source>
        <dbReference type="Proteomes" id="UP000199161"/>
    </source>
</evidence>
<gene>
    <name evidence="1" type="ORF">SAMN05444422_11157</name>
</gene>
<accession>A0A1I1KEA7</accession>
<evidence type="ECO:0008006" key="3">
    <source>
        <dbReference type="Google" id="ProtNLM"/>
    </source>
</evidence>
<evidence type="ECO:0000313" key="1">
    <source>
        <dbReference type="EMBL" id="SFC58855.1"/>
    </source>
</evidence>
<organism evidence="1 2">
    <name type="scientific">Natronobacterium haloterrestre</name>
    <name type="common">Halobiforma haloterrestris</name>
    <dbReference type="NCBI Taxonomy" id="148448"/>
    <lineage>
        <taxon>Archaea</taxon>
        <taxon>Methanobacteriati</taxon>
        <taxon>Methanobacteriota</taxon>
        <taxon>Stenosarchaea group</taxon>
        <taxon>Halobacteria</taxon>
        <taxon>Halobacteriales</taxon>
        <taxon>Natrialbaceae</taxon>
        <taxon>Natronobacterium</taxon>
    </lineage>
</organism>
<dbReference type="RefSeq" id="WP_089789465.1">
    <property type="nucleotide sequence ID" value="NZ_FOKW01000011.1"/>
</dbReference>